<feature type="binding site" evidence="1">
    <location>
        <position position="332"/>
    </location>
    <ligand>
        <name>Zn(2+)</name>
        <dbReference type="ChEBI" id="CHEBI:29105"/>
        <note>catalytic</note>
    </ligand>
</feature>
<keyword evidence="1" id="KW-0862">Zinc</keyword>
<feature type="domain" description="Peptidase M1 membrane alanine aminopeptidase" evidence="3">
    <location>
        <begin position="325"/>
        <end position="475"/>
    </location>
</feature>
<dbReference type="EMBL" id="NCEB01000040">
    <property type="protein sequence ID" value="OYX30694.1"/>
    <property type="molecule type" value="Genomic_DNA"/>
</dbReference>
<name>A0A258FFC4_9CAUL</name>
<evidence type="ECO:0000313" key="4">
    <source>
        <dbReference type="EMBL" id="OYX30694.1"/>
    </source>
</evidence>
<dbReference type="Pfam" id="PF01433">
    <property type="entry name" value="Peptidase_M1"/>
    <property type="match status" value="1"/>
</dbReference>
<gene>
    <name evidence="4" type="ORF">B7Z01_14030</name>
</gene>
<evidence type="ECO:0000256" key="2">
    <source>
        <dbReference type="SAM" id="SignalP"/>
    </source>
</evidence>
<evidence type="ECO:0000259" key="3">
    <source>
        <dbReference type="Pfam" id="PF01433"/>
    </source>
</evidence>
<dbReference type="GO" id="GO:0008270">
    <property type="term" value="F:zinc ion binding"/>
    <property type="evidence" value="ECO:0007669"/>
    <property type="project" value="InterPro"/>
</dbReference>
<comment type="cofactor">
    <cofactor evidence="1">
        <name>Zn(2+)</name>
        <dbReference type="ChEBI" id="CHEBI:29105"/>
    </cofactor>
    <text evidence="1">Binds 1 zinc ion per subunit.</text>
</comment>
<dbReference type="AlphaFoldDB" id="A0A258FFC4"/>
<dbReference type="InterPro" id="IPR034015">
    <property type="entry name" value="M1_LTA4H"/>
</dbReference>
<feature type="signal peptide" evidence="2">
    <location>
        <begin position="1"/>
        <end position="19"/>
    </location>
</feature>
<protein>
    <submittedName>
        <fullName evidence="4">Peptidase M1</fullName>
    </submittedName>
</protein>
<dbReference type="Gene3D" id="1.10.390.10">
    <property type="entry name" value="Neutral Protease Domain 2"/>
    <property type="match status" value="1"/>
</dbReference>
<sequence>MFTRLAMTAVLLAATPALAQEPARESSAFTLRSDQPRAPEQEAVTFDLADLAIRVLPETKSIDAVATLTFTATAPVERLVVELDGRFTISGVQVDGAEVPPDAWANPDGRLSVEIGRTLVPGQSAVLRVAYSGLPRVAPQAPWDGGFVWSTAPSGEPWIATAVQGEGCDLFWPCIDSALAEVKRVDLHITVPSALSAPSNGRFLGIVDHGDGWTTWNWSARDINPYAIALNIGPYAKVEATYSSRFGNAFPMEYWHLKSDDPAKVAALFAQFAPMLDFFEATVGPYPFADEKMGVVETPHLGMEHQTINAYGNGYRIDLRGYDWLLQHELAHEWFGNQMTNANADDFWLHEGLGTYMQPLYAGWLNGDRYMQVELGKLHADLANRYPVVSGQPRSAGSYLDDAGPGNDIYFKGALTAHTLRMLIGDEAFFRSITTLVYGRPDPAPGNFTTVRRSTQDFIDIVEAETGRELDWLFRGYLMNAALPVLNQSREGDRLALSWTTGDGAPFPMPIEVSVDGVVTTLPMTDGRGEIAVRPHAHVLIDPDNKVLRRLDLIETYRNRSN</sequence>
<evidence type="ECO:0000313" key="5">
    <source>
        <dbReference type="Proteomes" id="UP000215595"/>
    </source>
</evidence>
<keyword evidence="1" id="KW-0479">Metal-binding</keyword>
<comment type="caution">
    <text evidence="4">The sequence shown here is derived from an EMBL/GenBank/DDBJ whole genome shotgun (WGS) entry which is preliminary data.</text>
</comment>
<keyword evidence="2" id="KW-0732">Signal</keyword>
<dbReference type="GO" id="GO:0008237">
    <property type="term" value="F:metallopeptidase activity"/>
    <property type="evidence" value="ECO:0007669"/>
    <property type="project" value="InterPro"/>
</dbReference>
<dbReference type="InterPro" id="IPR042097">
    <property type="entry name" value="Aminopeptidase_N-like_N_sf"/>
</dbReference>
<accession>A0A258FFC4</accession>
<dbReference type="CDD" id="cd09603">
    <property type="entry name" value="M1_APN_like"/>
    <property type="match status" value="1"/>
</dbReference>
<dbReference type="SUPFAM" id="SSF63737">
    <property type="entry name" value="Leukotriene A4 hydrolase N-terminal domain"/>
    <property type="match status" value="1"/>
</dbReference>
<dbReference type="PANTHER" id="PTHR45726:SF3">
    <property type="entry name" value="LEUKOTRIENE A-4 HYDROLASE"/>
    <property type="match status" value="1"/>
</dbReference>
<feature type="binding site" evidence="1">
    <location>
        <position position="328"/>
    </location>
    <ligand>
        <name>Zn(2+)</name>
        <dbReference type="ChEBI" id="CHEBI:29105"/>
        <note>catalytic</note>
    </ligand>
</feature>
<dbReference type="Proteomes" id="UP000215595">
    <property type="component" value="Unassembled WGS sequence"/>
</dbReference>
<reference evidence="4 5" key="1">
    <citation type="submission" date="2017-03" db="EMBL/GenBank/DDBJ databases">
        <title>Lifting the veil on microbial sulfur biogeochemistry in mining wastewaters.</title>
        <authorList>
            <person name="Kantor R.S."/>
            <person name="Colenbrander Nelson T."/>
            <person name="Marshall S."/>
            <person name="Bennett D."/>
            <person name="Apte S."/>
            <person name="Camacho D."/>
            <person name="Thomas B.C."/>
            <person name="Warren L.A."/>
            <person name="Banfield J.F."/>
        </authorList>
    </citation>
    <scope>NUCLEOTIDE SEQUENCE [LARGE SCALE GENOMIC DNA]</scope>
    <source>
        <strain evidence="4">32-69-9</strain>
    </source>
</reference>
<proteinExistence type="predicted"/>
<organism evidence="4 5">
    <name type="scientific">Brevundimonas subvibrioides</name>
    <dbReference type="NCBI Taxonomy" id="74313"/>
    <lineage>
        <taxon>Bacteria</taxon>
        <taxon>Pseudomonadati</taxon>
        <taxon>Pseudomonadota</taxon>
        <taxon>Alphaproteobacteria</taxon>
        <taxon>Caulobacterales</taxon>
        <taxon>Caulobacteraceae</taxon>
        <taxon>Brevundimonas</taxon>
    </lineage>
</organism>
<feature type="chain" id="PRO_5012084735" evidence="2">
    <location>
        <begin position="20"/>
        <end position="562"/>
    </location>
</feature>
<dbReference type="InterPro" id="IPR027268">
    <property type="entry name" value="Peptidase_M4/M1_CTD_sf"/>
</dbReference>
<feature type="binding site" evidence="1">
    <location>
        <position position="351"/>
    </location>
    <ligand>
        <name>Zn(2+)</name>
        <dbReference type="ChEBI" id="CHEBI:29105"/>
        <note>catalytic</note>
    </ligand>
</feature>
<evidence type="ECO:0000256" key="1">
    <source>
        <dbReference type="PIRSR" id="PIRSR634015-3"/>
    </source>
</evidence>
<dbReference type="InterPro" id="IPR014782">
    <property type="entry name" value="Peptidase_M1_dom"/>
</dbReference>
<dbReference type="SUPFAM" id="SSF55486">
    <property type="entry name" value="Metalloproteases ('zincins'), catalytic domain"/>
    <property type="match status" value="1"/>
</dbReference>
<dbReference type="Gene3D" id="2.60.40.1730">
    <property type="entry name" value="tricorn interacting facor f3 domain"/>
    <property type="match status" value="1"/>
</dbReference>
<dbReference type="PANTHER" id="PTHR45726">
    <property type="entry name" value="LEUKOTRIENE A-4 HYDROLASE"/>
    <property type="match status" value="1"/>
</dbReference>